<dbReference type="Proteomes" id="UP001528912">
    <property type="component" value="Unassembled WGS sequence"/>
</dbReference>
<evidence type="ECO:0008006" key="3">
    <source>
        <dbReference type="Google" id="ProtNLM"/>
    </source>
</evidence>
<dbReference type="EMBL" id="JAROAV010000015">
    <property type="protein sequence ID" value="MDF8263626.1"/>
    <property type="molecule type" value="Genomic_DNA"/>
</dbReference>
<protein>
    <recommendedName>
        <fullName evidence="3">DUF2383 domain-containing protein</fullName>
    </recommendedName>
</protein>
<dbReference type="Pfam" id="PF21893">
    <property type="entry name" value="DUF6918"/>
    <property type="match status" value="1"/>
</dbReference>
<name>A0ABT6C3T7_9MICO</name>
<organism evidence="1 2">
    <name type="scientific">Luteipulveratus flavus</name>
    <dbReference type="NCBI Taxonomy" id="3031728"/>
    <lineage>
        <taxon>Bacteria</taxon>
        <taxon>Bacillati</taxon>
        <taxon>Actinomycetota</taxon>
        <taxon>Actinomycetes</taxon>
        <taxon>Micrococcales</taxon>
        <taxon>Dermacoccaceae</taxon>
        <taxon>Luteipulveratus</taxon>
    </lineage>
</organism>
<gene>
    <name evidence="1" type="ORF">P4R38_05130</name>
</gene>
<proteinExistence type="predicted"/>
<comment type="caution">
    <text evidence="1">The sequence shown here is derived from an EMBL/GenBank/DDBJ whole genome shotgun (WGS) entry which is preliminary data.</text>
</comment>
<dbReference type="RefSeq" id="WP_275236651.1">
    <property type="nucleotide sequence ID" value="NZ_JARFJC010000008.1"/>
</dbReference>
<reference evidence="1 2" key="1">
    <citation type="submission" date="2023-03" db="EMBL/GenBank/DDBJ databases">
        <title>YIM 133296 draft genome.</title>
        <authorList>
            <person name="Xiong L."/>
        </authorList>
    </citation>
    <scope>NUCLEOTIDE SEQUENCE [LARGE SCALE GENOMIC DNA]</scope>
    <source>
        <strain evidence="1 2">YIM 133296</strain>
    </source>
</reference>
<accession>A0ABT6C3T7</accession>
<sequence length="144" mass="15051">MTLAASLLDEQRRPAVVADLAATIDTEVSEKKGLSGTAIKAAYGTAKKVRSDIAASATDRMLPEIATALEPFWVDFGGVGDFGGYLAGRGDEAADALLAVTDRRAEATDRDVLRKAYGSLRGKAHDNVKAALPRVGAVVQKHAA</sequence>
<keyword evidence="2" id="KW-1185">Reference proteome</keyword>
<dbReference type="InterPro" id="IPR054211">
    <property type="entry name" value="DUF6918"/>
</dbReference>
<evidence type="ECO:0000313" key="1">
    <source>
        <dbReference type="EMBL" id="MDF8263626.1"/>
    </source>
</evidence>
<evidence type="ECO:0000313" key="2">
    <source>
        <dbReference type="Proteomes" id="UP001528912"/>
    </source>
</evidence>